<comment type="subcellular location">
    <subcellularLocation>
        <location evidence="1">Membrane</location>
        <topology evidence="1">Multi-pass membrane protein</topology>
    </subcellularLocation>
</comment>
<keyword evidence="5" id="KW-0472">Membrane</keyword>
<dbReference type="GO" id="GO:0016020">
    <property type="term" value="C:membrane"/>
    <property type="evidence" value="ECO:0007669"/>
    <property type="project" value="UniProtKB-SubCell"/>
</dbReference>
<dbReference type="PANTHER" id="PTHR16932">
    <property type="entry name" value="INTERFERON ALPHA-INDUCIBLE PROTEIN 27"/>
    <property type="match status" value="1"/>
</dbReference>
<reference evidence="7" key="1">
    <citation type="submission" date="2021-01" db="EMBL/GenBank/DDBJ databases">
        <authorList>
            <person name="Kaushik A."/>
        </authorList>
    </citation>
    <scope>NUCLEOTIDE SEQUENCE</scope>
    <source>
        <strain evidence="7">AG4-R118</strain>
    </source>
</reference>
<dbReference type="Pfam" id="PF06140">
    <property type="entry name" value="Ifi-6-16"/>
    <property type="match status" value="1"/>
</dbReference>
<comment type="similarity">
    <text evidence="2">Belongs to the IFI6/IFI27 family.</text>
</comment>
<evidence type="ECO:0000256" key="6">
    <source>
        <dbReference type="SAM" id="MobiDB-lite"/>
    </source>
</evidence>
<protein>
    <submittedName>
        <fullName evidence="7">Uncharacterized protein</fullName>
    </submittedName>
</protein>
<name>A0A8H2WWX0_9AGAM</name>
<dbReference type="AlphaFoldDB" id="A0A8H2WWX0"/>
<evidence type="ECO:0000313" key="7">
    <source>
        <dbReference type="EMBL" id="CAE6407340.1"/>
    </source>
</evidence>
<dbReference type="Proteomes" id="UP000663888">
    <property type="component" value="Unassembled WGS sequence"/>
</dbReference>
<feature type="region of interest" description="Disordered" evidence="6">
    <location>
        <begin position="113"/>
        <end position="170"/>
    </location>
</feature>
<dbReference type="Gene3D" id="6.10.110.10">
    <property type="match status" value="1"/>
</dbReference>
<dbReference type="InterPro" id="IPR009311">
    <property type="entry name" value="IFI6/IFI27-like"/>
</dbReference>
<comment type="caution">
    <text evidence="7">The sequence shown here is derived from an EMBL/GenBank/DDBJ whole genome shotgun (WGS) entry which is preliminary data.</text>
</comment>
<dbReference type="InterPro" id="IPR038213">
    <property type="entry name" value="IFI6/IFI27-like_sf"/>
</dbReference>
<proteinExistence type="inferred from homology"/>
<evidence type="ECO:0000256" key="5">
    <source>
        <dbReference type="ARBA" id="ARBA00023136"/>
    </source>
</evidence>
<evidence type="ECO:0000256" key="4">
    <source>
        <dbReference type="ARBA" id="ARBA00022989"/>
    </source>
</evidence>
<keyword evidence="4" id="KW-1133">Transmembrane helix</keyword>
<organism evidence="7 8">
    <name type="scientific">Rhizoctonia solani</name>
    <dbReference type="NCBI Taxonomy" id="456999"/>
    <lineage>
        <taxon>Eukaryota</taxon>
        <taxon>Fungi</taxon>
        <taxon>Dikarya</taxon>
        <taxon>Basidiomycota</taxon>
        <taxon>Agaricomycotina</taxon>
        <taxon>Agaricomycetes</taxon>
        <taxon>Cantharellales</taxon>
        <taxon>Ceratobasidiaceae</taxon>
        <taxon>Rhizoctonia</taxon>
    </lineage>
</organism>
<evidence type="ECO:0000313" key="8">
    <source>
        <dbReference type="Proteomes" id="UP000663888"/>
    </source>
</evidence>
<dbReference type="EMBL" id="CAJMWX010000200">
    <property type="protein sequence ID" value="CAE6407340.1"/>
    <property type="molecule type" value="Genomic_DNA"/>
</dbReference>
<gene>
    <name evidence="7" type="ORF">RDB_LOCUS8773</name>
</gene>
<keyword evidence="3" id="KW-0812">Transmembrane</keyword>
<dbReference type="PANTHER" id="PTHR16932:SF18">
    <property type="entry name" value="INTERFERON, ALPHA-INDUCIBLE PROTEIN 27-LIKE 2"/>
    <property type="match status" value="1"/>
</dbReference>
<feature type="region of interest" description="Disordered" evidence="6">
    <location>
        <begin position="184"/>
        <end position="208"/>
    </location>
</feature>
<evidence type="ECO:0000256" key="3">
    <source>
        <dbReference type="ARBA" id="ARBA00022692"/>
    </source>
</evidence>
<evidence type="ECO:0000256" key="1">
    <source>
        <dbReference type="ARBA" id="ARBA00004141"/>
    </source>
</evidence>
<evidence type="ECO:0000256" key="2">
    <source>
        <dbReference type="ARBA" id="ARBA00007262"/>
    </source>
</evidence>
<sequence length="208" mass="21289">MDNFVNKIMNDPNVRAARDAVENLPPPVKKAAKVGMIGVGTSIAVLATPPLLGFTASGVAAGSLAAAIQSAVYGAAVPAGSLFAIMQSVGATATIVPALIAGASATGIAGAVEASQAQGPEGSGEEEGEARDGANEQNLNMDEEKRDEDKEEEFAVLVANPGNENQRVSSLHREVPIRVASLEDGNPRGYLLNAGQGGEVFRPRNNQS</sequence>
<accession>A0A8H2WWX0</accession>